<protein>
    <submittedName>
        <fullName evidence="2">Uncharacterized protein</fullName>
    </submittedName>
</protein>
<accession>A0A830G8H1</accession>
<dbReference type="EMBL" id="BMOQ01000001">
    <property type="protein sequence ID" value="GGN08304.1"/>
    <property type="molecule type" value="Genomic_DNA"/>
</dbReference>
<sequence length="265" mass="30051">MGRGVPEEVVQQSGEETETSGNAKVGIPSVGLGAGGKRSYLDSDNLETRITVTGPYRFQELRDEIEDAGISIHDGSNPDELSRGDVVEVSGKLKPMSLFKFEIAFKAFLDIMDNETQQYLQEIDYQDQQVQEEISKEDVEELKNMLNLIQRFAGDKIPLRVDVGGHPFGIPLDRNHMRSNPERAFFEDREYTVFGRVENLIQDEEQWDPAAVTDIIDTYIPQEQTGEEMRTILKQVSREFNMQLSDEDFIIKSAGSIVHPIAVHW</sequence>
<dbReference type="Proteomes" id="UP000608850">
    <property type="component" value="Unassembled WGS sequence"/>
</dbReference>
<evidence type="ECO:0000313" key="3">
    <source>
        <dbReference type="Proteomes" id="UP000608850"/>
    </source>
</evidence>
<keyword evidence="3" id="KW-1185">Reference proteome</keyword>
<feature type="region of interest" description="Disordered" evidence="1">
    <location>
        <begin position="1"/>
        <end position="35"/>
    </location>
</feature>
<evidence type="ECO:0000256" key="1">
    <source>
        <dbReference type="SAM" id="MobiDB-lite"/>
    </source>
</evidence>
<dbReference type="InterPro" id="IPR045633">
    <property type="entry name" value="DUF6414"/>
</dbReference>
<organism evidence="2 3">
    <name type="scientific">Halarchaeum nitratireducens</name>
    <dbReference type="NCBI Taxonomy" id="489913"/>
    <lineage>
        <taxon>Archaea</taxon>
        <taxon>Methanobacteriati</taxon>
        <taxon>Methanobacteriota</taxon>
        <taxon>Stenosarchaea group</taxon>
        <taxon>Halobacteria</taxon>
        <taxon>Halobacteriales</taxon>
        <taxon>Halobacteriaceae</taxon>
    </lineage>
</organism>
<dbReference type="AlphaFoldDB" id="A0A830G8H1"/>
<feature type="compositionally biased region" description="Polar residues" evidence="1">
    <location>
        <begin position="10"/>
        <end position="22"/>
    </location>
</feature>
<reference evidence="2 3" key="1">
    <citation type="journal article" date="2019" name="Int. J. Syst. Evol. Microbiol.">
        <title>The Global Catalogue of Microorganisms (GCM) 10K type strain sequencing project: providing services to taxonomists for standard genome sequencing and annotation.</title>
        <authorList>
            <consortium name="The Broad Institute Genomics Platform"/>
            <consortium name="The Broad Institute Genome Sequencing Center for Infectious Disease"/>
            <person name="Wu L."/>
            <person name="Ma J."/>
        </authorList>
    </citation>
    <scope>NUCLEOTIDE SEQUENCE [LARGE SCALE GENOMIC DNA]</scope>
    <source>
        <strain evidence="2 3">JCM 16331</strain>
    </source>
</reference>
<proteinExistence type="predicted"/>
<gene>
    <name evidence="2" type="ORF">GCM10009021_04630</name>
</gene>
<dbReference type="Pfam" id="PF19952">
    <property type="entry name" value="DUF6414"/>
    <property type="match status" value="1"/>
</dbReference>
<name>A0A830G8H1_9EURY</name>
<evidence type="ECO:0000313" key="2">
    <source>
        <dbReference type="EMBL" id="GGN08304.1"/>
    </source>
</evidence>
<comment type="caution">
    <text evidence="2">The sequence shown here is derived from an EMBL/GenBank/DDBJ whole genome shotgun (WGS) entry which is preliminary data.</text>
</comment>